<reference evidence="7" key="2">
    <citation type="submission" date="2022-09" db="EMBL/GenBank/DDBJ databases">
        <title>Biosynthetic gene clusters of Dactylosporangioum fulvum.</title>
        <authorList>
            <person name="Caradec T."/>
        </authorList>
    </citation>
    <scope>NUCLEOTIDE SEQUENCE</scope>
    <source>
        <strain evidence="7">NRRL B-16292</strain>
    </source>
</reference>
<dbReference type="CDD" id="cd00609">
    <property type="entry name" value="AAT_like"/>
    <property type="match status" value="1"/>
</dbReference>
<dbReference type="SUPFAM" id="SSF53383">
    <property type="entry name" value="PLP-dependent transferases"/>
    <property type="match status" value="1"/>
</dbReference>
<dbReference type="EMBL" id="CP073720">
    <property type="protein sequence ID" value="UWP79948.1"/>
    <property type="molecule type" value="Genomic_DNA"/>
</dbReference>
<evidence type="ECO:0000313" key="7">
    <source>
        <dbReference type="EMBL" id="UWP79948.1"/>
    </source>
</evidence>
<name>A0ABY5VTY2_9ACTN</name>
<dbReference type="Gene3D" id="3.40.640.10">
    <property type="entry name" value="Type I PLP-dependent aspartate aminotransferase-like (Major domain)"/>
    <property type="match status" value="1"/>
</dbReference>
<dbReference type="Pfam" id="PF00155">
    <property type="entry name" value="Aminotran_1_2"/>
    <property type="match status" value="1"/>
</dbReference>
<keyword evidence="8" id="KW-1185">Reference proteome</keyword>
<reference evidence="7" key="1">
    <citation type="submission" date="2021-04" db="EMBL/GenBank/DDBJ databases">
        <authorList>
            <person name="Hartkoorn R.C."/>
            <person name="Beaudoing E."/>
            <person name="Hot D."/>
        </authorList>
    </citation>
    <scope>NUCLEOTIDE SEQUENCE</scope>
    <source>
        <strain evidence="7">NRRL B-16292</strain>
    </source>
</reference>
<keyword evidence="3 7" id="KW-0032">Aminotransferase</keyword>
<evidence type="ECO:0000256" key="3">
    <source>
        <dbReference type="ARBA" id="ARBA00022576"/>
    </source>
</evidence>
<evidence type="ECO:0000256" key="5">
    <source>
        <dbReference type="ARBA" id="ARBA00022898"/>
    </source>
</evidence>
<dbReference type="RefSeq" id="WP_259857706.1">
    <property type="nucleotide sequence ID" value="NZ_BAAAST010000001.1"/>
</dbReference>
<dbReference type="GO" id="GO:0008483">
    <property type="term" value="F:transaminase activity"/>
    <property type="evidence" value="ECO:0007669"/>
    <property type="project" value="UniProtKB-KW"/>
</dbReference>
<accession>A0ABY5VTY2</accession>
<dbReference type="PANTHER" id="PTHR46383:SF1">
    <property type="entry name" value="ASPARTATE AMINOTRANSFERASE"/>
    <property type="match status" value="1"/>
</dbReference>
<comment type="similarity">
    <text evidence="2">Belongs to the class-I pyridoxal-phosphate-dependent aminotransferase family.</text>
</comment>
<dbReference type="InterPro" id="IPR004839">
    <property type="entry name" value="Aminotransferase_I/II_large"/>
</dbReference>
<feature type="domain" description="Aminotransferase class I/classII large" evidence="6">
    <location>
        <begin position="36"/>
        <end position="402"/>
    </location>
</feature>
<gene>
    <name evidence="7" type="ORF">Dfulv_32930</name>
</gene>
<dbReference type="Proteomes" id="UP001059617">
    <property type="component" value="Chromosome"/>
</dbReference>
<sequence length="491" mass="52453">MTPIRPLDRLRASRQVLGGVDADGVKVHPSMFDPDVLSLAHGDGTRRPHPDVIAAGVTALLDSRRASLDDYHFLQRHADFEAAVTADFERNGIPPESAANICADSGTTRLFAAFLHACSQPGDVFLVPTSYYHPLPSWCDLFGVELSLVPTSAEHSFKLTPEALGEHFAANPQHAGRARGLFLFNPTQTGAVYTPDELKTIAEAVFEHDLVVLEDCVFAGTEFPGEPRVHHLAATVPEVAGRVVTIKGGSKAFNLANIRIGWGCGPADVIGRMNDHTTTTLATVPYIAKAMAFAALCAPHSYLHANSAECAARVALITELVDEVNRELAAWSDRPVLHIPHRPQAGHGMLVSATGLLGRRRAGEPAIRTSVDIARLLLRDARVAVSPGYSLGFDGAELRLVFGSVGLKQTYAGALDTELLSAITSVAGTCTRSRPAIADGLMRMAEAMPPGADDDTSATFRPGRDLIVQAFRERITPALAAFLSASRTESP</sequence>
<evidence type="ECO:0000256" key="2">
    <source>
        <dbReference type="ARBA" id="ARBA00007441"/>
    </source>
</evidence>
<dbReference type="InterPro" id="IPR015421">
    <property type="entry name" value="PyrdxlP-dep_Trfase_major"/>
</dbReference>
<dbReference type="PANTHER" id="PTHR46383">
    <property type="entry name" value="ASPARTATE AMINOTRANSFERASE"/>
    <property type="match status" value="1"/>
</dbReference>
<protein>
    <submittedName>
        <fullName evidence="7">Aminotransferase class I/II-fold pyridoxal phosphate-dependent enzyme</fullName>
    </submittedName>
</protein>
<dbReference type="InterPro" id="IPR050596">
    <property type="entry name" value="AspAT/PAT-like"/>
</dbReference>
<organism evidence="7 8">
    <name type="scientific">Dactylosporangium fulvum</name>
    <dbReference type="NCBI Taxonomy" id="53359"/>
    <lineage>
        <taxon>Bacteria</taxon>
        <taxon>Bacillati</taxon>
        <taxon>Actinomycetota</taxon>
        <taxon>Actinomycetes</taxon>
        <taxon>Micromonosporales</taxon>
        <taxon>Micromonosporaceae</taxon>
        <taxon>Dactylosporangium</taxon>
    </lineage>
</organism>
<dbReference type="InterPro" id="IPR015422">
    <property type="entry name" value="PyrdxlP-dep_Trfase_small"/>
</dbReference>
<evidence type="ECO:0000256" key="1">
    <source>
        <dbReference type="ARBA" id="ARBA00001933"/>
    </source>
</evidence>
<evidence type="ECO:0000259" key="6">
    <source>
        <dbReference type="Pfam" id="PF00155"/>
    </source>
</evidence>
<keyword evidence="5" id="KW-0663">Pyridoxal phosphate</keyword>
<dbReference type="InterPro" id="IPR015424">
    <property type="entry name" value="PyrdxlP-dep_Trfase"/>
</dbReference>
<keyword evidence="4" id="KW-0808">Transferase</keyword>
<comment type="cofactor">
    <cofactor evidence="1">
        <name>pyridoxal 5'-phosphate</name>
        <dbReference type="ChEBI" id="CHEBI:597326"/>
    </cofactor>
</comment>
<dbReference type="Gene3D" id="3.90.1150.10">
    <property type="entry name" value="Aspartate Aminotransferase, domain 1"/>
    <property type="match status" value="1"/>
</dbReference>
<evidence type="ECO:0000256" key="4">
    <source>
        <dbReference type="ARBA" id="ARBA00022679"/>
    </source>
</evidence>
<proteinExistence type="inferred from homology"/>
<evidence type="ECO:0000313" key="8">
    <source>
        <dbReference type="Proteomes" id="UP001059617"/>
    </source>
</evidence>